<evidence type="ECO:0000313" key="2">
    <source>
        <dbReference type="EMBL" id="KIS66921.1"/>
    </source>
</evidence>
<gene>
    <name evidence="2" type="ORF">UMAG_05705</name>
</gene>
<feature type="region of interest" description="Disordered" evidence="1">
    <location>
        <begin position="179"/>
        <end position="209"/>
    </location>
</feature>
<dbReference type="GeneID" id="23565521"/>
<organism evidence="2 3">
    <name type="scientific">Mycosarcoma maydis</name>
    <name type="common">Corn smut fungus</name>
    <name type="synonym">Ustilago maydis</name>
    <dbReference type="NCBI Taxonomy" id="5270"/>
    <lineage>
        <taxon>Eukaryota</taxon>
        <taxon>Fungi</taxon>
        <taxon>Dikarya</taxon>
        <taxon>Basidiomycota</taxon>
        <taxon>Ustilaginomycotina</taxon>
        <taxon>Ustilaginomycetes</taxon>
        <taxon>Ustilaginales</taxon>
        <taxon>Ustilaginaceae</taxon>
        <taxon>Mycosarcoma</taxon>
    </lineage>
</organism>
<feature type="region of interest" description="Disordered" evidence="1">
    <location>
        <begin position="232"/>
        <end position="273"/>
    </location>
</feature>
<dbReference type="KEGG" id="uma:UMAG_05705"/>
<evidence type="ECO:0000313" key="3">
    <source>
        <dbReference type="Proteomes" id="UP000000561"/>
    </source>
</evidence>
<feature type="compositionally biased region" description="Low complexity" evidence="1">
    <location>
        <begin position="186"/>
        <end position="195"/>
    </location>
</feature>
<dbReference type="RefSeq" id="XP_011391459.1">
    <property type="nucleotide sequence ID" value="XM_011393157.1"/>
</dbReference>
<dbReference type="EMBL" id="CM003155">
    <property type="protein sequence ID" value="KIS66921.1"/>
    <property type="molecule type" value="Genomic_DNA"/>
</dbReference>
<name>A0A0D1DSR0_MYCMD</name>
<accession>A0A0D1DSR0</accession>
<dbReference type="InParanoid" id="A0A0D1DSR0"/>
<evidence type="ECO:0000256" key="1">
    <source>
        <dbReference type="SAM" id="MobiDB-lite"/>
    </source>
</evidence>
<feature type="region of interest" description="Disordered" evidence="1">
    <location>
        <begin position="37"/>
        <end position="67"/>
    </location>
</feature>
<feature type="compositionally biased region" description="Basic residues" evidence="1">
    <location>
        <begin position="260"/>
        <end position="273"/>
    </location>
</feature>
<proteinExistence type="predicted"/>
<dbReference type="eggNOG" id="ENOG502R38X">
    <property type="taxonomic scope" value="Eukaryota"/>
</dbReference>
<dbReference type="Proteomes" id="UP000000561">
    <property type="component" value="Chromosome 16"/>
</dbReference>
<reference evidence="2 3" key="1">
    <citation type="journal article" date="2006" name="Nature">
        <title>Insights from the genome of the biotrophic fungal plant pathogen Ustilago maydis.</title>
        <authorList>
            <person name="Kamper J."/>
            <person name="Kahmann R."/>
            <person name="Bolker M."/>
            <person name="Ma L.J."/>
            <person name="Brefort T."/>
            <person name="Saville B.J."/>
            <person name="Banuett F."/>
            <person name="Kronstad J.W."/>
            <person name="Gold S.E."/>
            <person name="Muller O."/>
            <person name="Perlin M.H."/>
            <person name="Wosten H.A."/>
            <person name="de Vries R."/>
            <person name="Ruiz-Herrera J."/>
            <person name="Reynaga-Pena C.G."/>
            <person name="Snetselaar K."/>
            <person name="McCann M."/>
            <person name="Perez-Martin J."/>
            <person name="Feldbrugge M."/>
            <person name="Basse C.W."/>
            <person name="Steinberg G."/>
            <person name="Ibeas J.I."/>
            <person name="Holloman W."/>
            <person name="Guzman P."/>
            <person name="Farman M."/>
            <person name="Stajich J.E."/>
            <person name="Sentandreu R."/>
            <person name="Gonzalez-Prieto J.M."/>
            <person name="Kennell J.C."/>
            <person name="Molina L."/>
            <person name="Schirawski J."/>
            <person name="Mendoza-Mendoza A."/>
            <person name="Greilinger D."/>
            <person name="Munch K."/>
            <person name="Rossel N."/>
            <person name="Scherer M."/>
            <person name="Vranes M."/>
            <person name="Ladendorf O."/>
            <person name="Vincon V."/>
            <person name="Fuchs U."/>
            <person name="Sandrock B."/>
            <person name="Meng S."/>
            <person name="Ho E.C."/>
            <person name="Cahill M.J."/>
            <person name="Boyce K.J."/>
            <person name="Klose J."/>
            <person name="Klosterman S.J."/>
            <person name="Deelstra H.J."/>
            <person name="Ortiz-Castellanos L."/>
            <person name="Li W."/>
            <person name="Sanchez-Alonso P."/>
            <person name="Schreier P.H."/>
            <person name="Hauser-Hahn I."/>
            <person name="Vaupel M."/>
            <person name="Koopmann E."/>
            <person name="Friedrich G."/>
            <person name="Voss H."/>
            <person name="Schluter T."/>
            <person name="Margolis J."/>
            <person name="Platt D."/>
            <person name="Swimmer C."/>
            <person name="Gnirke A."/>
            <person name="Chen F."/>
            <person name="Vysotskaia V."/>
            <person name="Mannhaupt G."/>
            <person name="Guldener U."/>
            <person name="Munsterkotter M."/>
            <person name="Haase D."/>
            <person name="Oesterheld M."/>
            <person name="Mewes H.W."/>
            <person name="Mauceli E.W."/>
            <person name="DeCaprio D."/>
            <person name="Wade C.M."/>
            <person name="Butler J."/>
            <person name="Young S."/>
            <person name="Jaffe D.B."/>
            <person name="Calvo S."/>
            <person name="Nusbaum C."/>
            <person name="Galagan J."/>
            <person name="Birren B.W."/>
        </authorList>
    </citation>
    <scope>NUCLEOTIDE SEQUENCE [LARGE SCALE GENOMIC DNA]</scope>
    <source>
        <strain evidence="3">DSM 14603 / FGSC 9021 / UM521</strain>
    </source>
</reference>
<dbReference type="OMA" id="WRLKRIN"/>
<feature type="compositionally biased region" description="Low complexity" evidence="1">
    <location>
        <begin position="38"/>
        <end position="47"/>
    </location>
</feature>
<sequence length="273" mass="29146">MQDKEFALAKSLLTALSGRAHTEKHADSSSFIKAKYQSSSAVKASNSSRRHRFDDKSGPPAPRGSLTQDKLSYLDWRLKRINQVRQKSEGTMHCWIDGRDTIGRNSIDVAPSCQVAVQCQREVGSERSLAPASASAAAAKAAALAPNTIAAVIASEKAAGLKALEHGLADDSMLASMPRLSKRDSNSGSEMSGSSDQHALEAPAAGLDASSDRDVGGMYFTRPRKSFLASVGSRLSKSSKKYDGASGLASKVEATSHSTTARRHRSIARIWNR</sequence>
<dbReference type="AlphaFoldDB" id="A0A0D1DSR0"/>
<dbReference type="VEuPathDB" id="FungiDB:UMAG_05705"/>
<keyword evidence="3" id="KW-1185">Reference proteome</keyword>
<protein>
    <submittedName>
        <fullName evidence="2">Uncharacterized protein</fullName>
    </submittedName>
</protein>
<dbReference type="OrthoDB" id="2551094at2759"/>